<dbReference type="Proteomes" id="UP000750711">
    <property type="component" value="Unassembled WGS sequence"/>
</dbReference>
<name>A0A9P8IHF5_9PEZI</name>
<dbReference type="AlphaFoldDB" id="A0A9P8IHF5"/>
<keyword evidence="3" id="KW-1185">Reference proteome</keyword>
<feature type="region of interest" description="Disordered" evidence="1">
    <location>
        <begin position="151"/>
        <end position="204"/>
    </location>
</feature>
<gene>
    <name evidence="2" type="ORF">GP486_006323</name>
</gene>
<comment type="caution">
    <text evidence="2">The sequence shown here is derived from an EMBL/GenBank/DDBJ whole genome shotgun (WGS) entry which is preliminary data.</text>
</comment>
<evidence type="ECO:0000313" key="2">
    <source>
        <dbReference type="EMBL" id="KAH0555729.1"/>
    </source>
</evidence>
<dbReference type="InterPro" id="IPR027417">
    <property type="entry name" value="P-loop_NTPase"/>
</dbReference>
<dbReference type="EMBL" id="JAGHQM010001388">
    <property type="protein sequence ID" value="KAH0555729.1"/>
    <property type="molecule type" value="Genomic_DNA"/>
</dbReference>
<feature type="compositionally biased region" description="Low complexity" evidence="1">
    <location>
        <begin position="195"/>
        <end position="204"/>
    </location>
</feature>
<accession>A0A9P8IHF5</accession>
<evidence type="ECO:0000313" key="3">
    <source>
        <dbReference type="Proteomes" id="UP000750711"/>
    </source>
</evidence>
<evidence type="ECO:0000256" key="1">
    <source>
        <dbReference type="SAM" id="MobiDB-lite"/>
    </source>
</evidence>
<dbReference type="Gene3D" id="3.40.50.300">
    <property type="entry name" value="P-loop containing nucleotide triphosphate hydrolases"/>
    <property type="match status" value="1"/>
</dbReference>
<reference evidence="2" key="1">
    <citation type="submission" date="2021-03" db="EMBL/GenBank/DDBJ databases">
        <title>Comparative genomics and phylogenomic investigation of the class Geoglossomycetes provide insights into ecological specialization and systematics.</title>
        <authorList>
            <person name="Melie T."/>
            <person name="Pirro S."/>
            <person name="Miller A.N."/>
            <person name="Quandt A."/>
        </authorList>
    </citation>
    <scope>NUCLEOTIDE SEQUENCE</scope>
    <source>
        <strain evidence="2">CAQ_001_2017</strain>
    </source>
</reference>
<organism evidence="2 3">
    <name type="scientific">Trichoglossum hirsutum</name>
    <dbReference type="NCBI Taxonomy" id="265104"/>
    <lineage>
        <taxon>Eukaryota</taxon>
        <taxon>Fungi</taxon>
        <taxon>Dikarya</taxon>
        <taxon>Ascomycota</taxon>
        <taxon>Pezizomycotina</taxon>
        <taxon>Geoglossomycetes</taxon>
        <taxon>Geoglossales</taxon>
        <taxon>Geoglossaceae</taxon>
        <taxon>Trichoglossum</taxon>
    </lineage>
</organism>
<sequence>MAERNGVVDLHLDVEVYRLYADAFLLPRELTCCRFGCQMTGENSMTMLYKIRDGSVTEKHYGLALARIAALPPAVLEVATEVSAKLSKQIDERKKGSSAFALARRRKLTLGLKETLVQARDGPMEGKALASWLRKLQEEFVARMSAIDAETIGTDENNETNDGKEDPMKGKDQNSGEDNGYYSSAEGGTEDESETTTTNADGNN</sequence>
<feature type="compositionally biased region" description="Basic and acidic residues" evidence="1">
    <location>
        <begin position="161"/>
        <end position="174"/>
    </location>
</feature>
<protein>
    <submittedName>
        <fullName evidence="2">Uncharacterized protein</fullName>
    </submittedName>
</protein>
<proteinExistence type="predicted"/>